<reference evidence="2 3" key="1">
    <citation type="submission" date="2019-07" db="EMBL/GenBank/DDBJ databases">
        <title>Sulfurimonas paralvinellae sp. nov., a novel mesophilic, hydrogen- and sulfur-oxidizing chemolithoautotroph within the Epsilonproteo- bacteria isolated from a deep-sea hydrothermal vent polychaete nest, reclassification of Thiomicrospira denitrificans as Sulfurimonas denitrificans comb. nov. and emended description of the genus Sulfurimonas.</title>
        <authorList>
            <person name="Wang S."/>
            <person name="Jiang L."/>
            <person name="Shao Z."/>
        </authorList>
    </citation>
    <scope>NUCLEOTIDE SEQUENCE [LARGE SCALE GENOMIC DNA]</scope>
    <source>
        <strain evidence="2 3">GO25</strain>
    </source>
</reference>
<dbReference type="RefSeq" id="WP_193110878.1">
    <property type="nucleotide sequence ID" value="NZ_CP041406.1"/>
</dbReference>
<dbReference type="InterPro" id="IPR052894">
    <property type="entry name" value="AsmA-related"/>
</dbReference>
<dbReference type="AlphaFoldDB" id="A0A7M1BA70"/>
<evidence type="ECO:0000256" key="1">
    <source>
        <dbReference type="SAM" id="Phobius"/>
    </source>
</evidence>
<name>A0A7M1BA70_9BACT</name>
<keyword evidence="1" id="KW-0472">Membrane</keyword>
<accession>A0A7M1BA70</accession>
<dbReference type="Proteomes" id="UP000593580">
    <property type="component" value="Chromosome"/>
</dbReference>
<proteinExistence type="predicted"/>
<evidence type="ECO:0000313" key="2">
    <source>
        <dbReference type="EMBL" id="QOP46619.1"/>
    </source>
</evidence>
<dbReference type="PANTHER" id="PTHR30441:SF8">
    <property type="entry name" value="DUF748 DOMAIN-CONTAINING PROTEIN"/>
    <property type="match status" value="1"/>
</dbReference>
<keyword evidence="1" id="KW-0812">Transmembrane</keyword>
<sequence length="1200" mass="136155">MLKKIIKYLFYLFVAYLFIGFFILPFVLKPQLVKTIEYQTRTKVTIESLSFNPLIFTLKASNIHLKALDDKPLFALKRLEINLNPSSLLYGAVHLKELSLVMPEVHLVYNKDKSINLLNVIKENNQTKILHKESKKSELPRIIVDKIKLENGRLYYTDFTRKTPFEFSLENIGFALNDFDTKNITKNSAGLRLYSKLGDGGFVDFQSQILSIVPFKIKGTLDFQASKLYTEWKYMQDVLKLEVADGKVSFHTKYMLNLDDINATKIDDLNLAVDKLRIKPKDEDRDILNLDSLYVKNALILPMQQNVQVKKVGLHGLKVKAKRYKNGSIDWLELTKMPDSEINATQQTPQGDNTSKPWNVTLQSLALEKIFLEFKDESIVPNVTTTVKRLDIYADDLTLAGEKPFSYQIKLQLNESGMCDINGTLAHKKLNLATYAVCKNLDIAHYRPYIDKAAKKNLKKYDLSLEHALLDLEAAAQVQEHNNTLAINVNDANLSLKKLFLDKTSTKEKLAQFKDFTIKGIVLDSEAKELQVADVALNDFTTNVVRYKDAKLNVADVVVAKEAKQGQKQPKSAKAEKPFRVKIKHIAMNNAKVLVEDRAISKVQKQRLDKINVIVHDFDIQKRSWLRYKASMRINRKGKLTASGKLQHTPLKQSGTLSLQRLSLKELTPYLQEQSYVSIDDGRFSLRVDESYSKSKKYPDVRVHGEAALDSLFISNTNDVNSSLFSLNELRIKPFTLELFPNRLYIDNVAVDSFYVAAKIDENKTINFAKLMKQSAETNENNVTTAVDKNISKKTKKSFPVKIAKINVTNGSASFSDLSLPIKFKTDIHDLNGAVYAVSNSPGDTTYINIDGEVDKYGSTKLSGSVDSFNPKEYTDLSFNFKNLDLHNMSGYSASFAGYPIDSGKLYLDLGYQIMHSELSATNNIMIKKIKLGKEMEGDDVNHLPLGFVIGLLEDSDGIIDIDMPIKGNVDEPDFKYGALVWKTLGNLIAKAVTSPFKFLGSMMGLDGEELEFIAFEFGKSDIMAPQREKLDKLAKLMNKRPKLILQVNAVYDEVYDLKALKRQKLIAMVIQKSGDENIKNKKTALNIDMLEDLYAQLHEDDKQEKLKEKLEKEYKDDDKAYERAYQNALIELCTQIQPVSEEELNALAKQRVVKIQNYLIEQKSLNAQRVAVGKLEKLHKGDEEIVKLNLDIEVQSSDK</sequence>
<keyword evidence="1" id="KW-1133">Transmembrane helix</keyword>
<dbReference type="KEGG" id="spal:FM071_10075"/>
<dbReference type="EMBL" id="CP041406">
    <property type="protein sequence ID" value="QOP46619.1"/>
    <property type="molecule type" value="Genomic_DNA"/>
</dbReference>
<dbReference type="PANTHER" id="PTHR30441">
    <property type="entry name" value="DUF748 DOMAIN-CONTAINING PROTEIN"/>
    <property type="match status" value="1"/>
</dbReference>
<dbReference type="Pfam" id="PF05359">
    <property type="entry name" value="DUF748"/>
    <property type="match status" value="2"/>
</dbReference>
<evidence type="ECO:0000313" key="3">
    <source>
        <dbReference type="Proteomes" id="UP000593580"/>
    </source>
</evidence>
<protein>
    <submittedName>
        <fullName evidence="2">DUF748 domain-containing protein</fullName>
    </submittedName>
</protein>
<dbReference type="GO" id="GO:0005886">
    <property type="term" value="C:plasma membrane"/>
    <property type="evidence" value="ECO:0007669"/>
    <property type="project" value="TreeGrafter"/>
</dbReference>
<organism evidence="2 3">
    <name type="scientific">Sulfurimonas paralvinellae</name>
    <dbReference type="NCBI Taxonomy" id="317658"/>
    <lineage>
        <taxon>Bacteria</taxon>
        <taxon>Pseudomonadati</taxon>
        <taxon>Campylobacterota</taxon>
        <taxon>Epsilonproteobacteria</taxon>
        <taxon>Campylobacterales</taxon>
        <taxon>Sulfurimonadaceae</taxon>
        <taxon>Sulfurimonas</taxon>
    </lineage>
</organism>
<dbReference type="GO" id="GO:0090313">
    <property type="term" value="P:regulation of protein targeting to membrane"/>
    <property type="evidence" value="ECO:0007669"/>
    <property type="project" value="TreeGrafter"/>
</dbReference>
<keyword evidence="3" id="KW-1185">Reference proteome</keyword>
<dbReference type="InterPro" id="IPR008023">
    <property type="entry name" value="DUF748"/>
</dbReference>
<gene>
    <name evidence="2" type="ORF">FM071_10075</name>
</gene>
<feature type="transmembrane region" description="Helical" evidence="1">
    <location>
        <begin position="9"/>
        <end position="28"/>
    </location>
</feature>